<evidence type="ECO:0000313" key="9">
    <source>
        <dbReference type="Proteomes" id="UP000623129"/>
    </source>
</evidence>
<keyword evidence="1" id="KW-0479">Metal-binding</keyword>
<sequence>MSIKLSHVTNGQDLKIPNNNIGLSAKSNAYLYQDKCKLFISNDNKMIISKDSSANDLHGAHVSHRGKNRLNLHSLKSHVTKAWGKNNKRTIKSIKPTLETYIDPLRNRGTTSQPFQRSKNSGRQRRLNLLDEDDDSKDEIEKDYPLDQSFENGMPNYHRRRLVLSDEEDEQNNNLDAALLPERIFCSKNNEMKEVGSTLKKTDDEMTMPNYHRRKLVLSDEEDEQNNNLGVTLLPEIIVCSKNNELKEVGSTLKKTDDEMTMPNYHRRKLVLSDEDEQNNNLEATLLPERIVCSKNNETKEFGSTLKTMDDEMTNCTSSNVQLRNVQEFEVLQSEFYFISALPTRSYSWRGWFEISGRVYGPLTAHLSTKAGEKALNATKFLSPIIQLTRVSMSHAWPKSFGNSPSDDHIALFFFPLDSGVEEMVDQLLEEVINHSVVLKVLLEDAEMLVFPSVLLPKDHKSKT</sequence>
<keyword evidence="5" id="KW-0804">Transcription</keyword>
<evidence type="ECO:0000259" key="7">
    <source>
        <dbReference type="Pfam" id="PF23121"/>
    </source>
</evidence>
<accession>A0A833R661</accession>
<dbReference type="AlphaFoldDB" id="A0A833R661"/>
<keyword evidence="2" id="KW-0863">Zinc-finger</keyword>
<evidence type="ECO:0000256" key="1">
    <source>
        <dbReference type="ARBA" id="ARBA00022723"/>
    </source>
</evidence>
<reference evidence="8" key="1">
    <citation type="submission" date="2020-01" db="EMBL/GenBank/DDBJ databases">
        <title>Genome sequence of Kobresia littledalei, the first chromosome-level genome in the family Cyperaceae.</title>
        <authorList>
            <person name="Qu G."/>
        </authorList>
    </citation>
    <scope>NUCLEOTIDE SEQUENCE</scope>
    <source>
        <strain evidence="8">C.B.Clarke</strain>
        <tissue evidence="8">Leaf</tissue>
    </source>
</reference>
<comment type="caution">
    <text evidence="8">The sequence shown here is derived from an EMBL/GenBank/DDBJ whole genome shotgun (WGS) entry which is preliminary data.</text>
</comment>
<gene>
    <name evidence="8" type="ORF">FCM35_KLT03900</name>
</gene>
<dbReference type="Proteomes" id="UP000623129">
    <property type="component" value="Unassembled WGS sequence"/>
</dbReference>
<evidence type="ECO:0000256" key="6">
    <source>
        <dbReference type="SAM" id="MobiDB-lite"/>
    </source>
</evidence>
<proteinExistence type="predicted"/>
<dbReference type="OrthoDB" id="787165at2759"/>
<feature type="domain" description="AIPP2-like SPOC-like" evidence="7">
    <location>
        <begin position="349"/>
        <end position="461"/>
    </location>
</feature>
<feature type="compositionally biased region" description="Polar residues" evidence="6">
    <location>
        <begin position="108"/>
        <end position="119"/>
    </location>
</feature>
<organism evidence="8 9">
    <name type="scientific">Carex littledalei</name>
    <dbReference type="NCBI Taxonomy" id="544730"/>
    <lineage>
        <taxon>Eukaryota</taxon>
        <taxon>Viridiplantae</taxon>
        <taxon>Streptophyta</taxon>
        <taxon>Embryophyta</taxon>
        <taxon>Tracheophyta</taxon>
        <taxon>Spermatophyta</taxon>
        <taxon>Magnoliopsida</taxon>
        <taxon>Liliopsida</taxon>
        <taxon>Poales</taxon>
        <taxon>Cyperaceae</taxon>
        <taxon>Cyperoideae</taxon>
        <taxon>Cariceae</taxon>
        <taxon>Carex</taxon>
        <taxon>Carex subgen. Euthyceras</taxon>
    </lineage>
</organism>
<dbReference type="InterPro" id="IPR056280">
    <property type="entry name" value="AIPP2-like_SPOC"/>
</dbReference>
<evidence type="ECO:0000256" key="5">
    <source>
        <dbReference type="ARBA" id="ARBA00023163"/>
    </source>
</evidence>
<dbReference type="GO" id="GO:0008270">
    <property type="term" value="F:zinc ion binding"/>
    <property type="evidence" value="ECO:0007669"/>
    <property type="project" value="UniProtKB-KW"/>
</dbReference>
<evidence type="ECO:0000256" key="4">
    <source>
        <dbReference type="ARBA" id="ARBA00023015"/>
    </source>
</evidence>
<feature type="region of interest" description="Disordered" evidence="6">
    <location>
        <begin position="104"/>
        <end position="153"/>
    </location>
</feature>
<evidence type="ECO:0000256" key="3">
    <source>
        <dbReference type="ARBA" id="ARBA00022833"/>
    </source>
</evidence>
<name>A0A833R661_9POAL</name>
<evidence type="ECO:0000256" key="2">
    <source>
        <dbReference type="ARBA" id="ARBA00022771"/>
    </source>
</evidence>
<dbReference type="InterPro" id="IPR049914">
    <property type="entry name" value="PHD1-3/5-6"/>
</dbReference>
<dbReference type="GO" id="GO:0034244">
    <property type="term" value="P:negative regulation of transcription elongation by RNA polymerase II"/>
    <property type="evidence" value="ECO:0007669"/>
    <property type="project" value="InterPro"/>
</dbReference>
<dbReference type="PANTHER" id="PTHR33304:SF49">
    <property type="entry name" value="OS12G0161500 PROTEIN"/>
    <property type="match status" value="1"/>
</dbReference>
<protein>
    <recommendedName>
        <fullName evidence="7">AIPP2-like SPOC-like domain-containing protein</fullName>
    </recommendedName>
</protein>
<keyword evidence="3" id="KW-0862">Zinc</keyword>
<dbReference type="Pfam" id="PF23121">
    <property type="entry name" value="SPOC_AIPP2"/>
    <property type="match status" value="1"/>
</dbReference>
<evidence type="ECO:0000313" key="8">
    <source>
        <dbReference type="EMBL" id="KAF3330546.1"/>
    </source>
</evidence>
<dbReference type="GO" id="GO:0140566">
    <property type="term" value="F:histone reader activity"/>
    <property type="evidence" value="ECO:0007669"/>
    <property type="project" value="InterPro"/>
</dbReference>
<keyword evidence="4" id="KW-0805">Transcription regulation</keyword>
<dbReference type="EMBL" id="SWLB01000013">
    <property type="protein sequence ID" value="KAF3330546.1"/>
    <property type="molecule type" value="Genomic_DNA"/>
</dbReference>
<dbReference type="PANTHER" id="PTHR33304">
    <property type="match status" value="1"/>
</dbReference>
<keyword evidence="9" id="KW-1185">Reference proteome</keyword>